<gene>
    <name evidence="2" type="ORF">ACFQ4B_20540</name>
</gene>
<keyword evidence="3" id="KW-1185">Reference proteome</keyword>
<sequence length="247" mass="28200">MWTRKQLKDRAKNVLRTSYWKAFLASLLLGVVTGGLPSCSFNGGGSGKNQDFPFFSGNLGDEFDGFMYAILVGIIVVAIIVVLISIALRIFVCNPLEVGIRKYFTQSAREDVNMNYMGYGFSKGNYVVIMKAMLWRMFLNFLWYLLLIIPGIVKYYAYSMTPYLLADQPHLGTKRAVELSNRMTRGHKWRMFVLDLSFLGWYLLGTIALFIGVLFVLPYVNATQAELYLELRQRAMDDGIIDRSELE</sequence>
<dbReference type="EMBL" id="JBHTLU010000031">
    <property type="protein sequence ID" value="MFD1222510.1"/>
    <property type="molecule type" value="Genomic_DNA"/>
</dbReference>
<keyword evidence="1" id="KW-1133">Transmembrane helix</keyword>
<feature type="transmembrane region" description="Helical" evidence="1">
    <location>
        <begin position="66"/>
        <end position="92"/>
    </location>
</feature>
<dbReference type="Pfam" id="PF06161">
    <property type="entry name" value="DUF975"/>
    <property type="match status" value="1"/>
</dbReference>
<keyword evidence="1" id="KW-0472">Membrane</keyword>
<evidence type="ECO:0000256" key="1">
    <source>
        <dbReference type="SAM" id="Phobius"/>
    </source>
</evidence>
<feature type="transmembrane region" description="Helical" evidence="1">
    <location>
        <begin position="138"/>
        <end position="157"/>
    </location>
</feature>
<accession>A0ABW3USK9</accession>
<feature type="transmembrane region" description="Helical" evidence="1">
    <location>
        <begin position="199"/>
        <end position="220"/>
    </location>
</feature>
<evidence type="ECO:0000313" key="3">
    <source>
        <dbReference type="Proteomes" id="UP001597180"/>
    </source>
</evidence>
<evidence type="ECO:0000313" key="2">
    <source>
        <dbReference type="EMBL" id="MFD1222510.1"/>
    </source>
</evidence>
<dbReference type="Proteomes" id="UP001597180">
    <property type="component" value="Unassembled WGS sequence"/>
</dbReference>
<name>A0ABW3USK9_9BACL</name>
<proteinExistence type="predicted"/>
<keyword evidence="1" id="KW-0812">Transmembrane</keyword>
<reference evidence="3" key="1">
    <citation type="journal article" date="2019" name="Int. J. Syst. Evol. Microbiol.">
        <title>The Global Catalogue of Microorganisms (GCM) 10K type strain sequencing project: providing services to taxonomists for standard genome sequencing and annotation.</title>
        <authorList>
            <consortium name="The Broad Institute Genomics Platform"/>
            <consortium name="The Broad Institute Genome Sequencing Center for Infectious Disease"/>
            <person name="Wu L."/>
            <person name="Ma J."/>
        </authorList>
    </citation>
    <scope>NUCLEOTIDE SEQUENCE [LARGE SCALE GENOMIC DNA]</scope>
    <source>
        <strain evidence="3">CCUG 53270</strain>
    </source>
</reference>
<dbReference type="RefSeq" id="WP_079909465.1">
    <property type="nucleotide sequence ID" value="NZ_BAABJG010000015.1"/>
</dbReference>
<dbReference type="PANTHER" id="PTHR40076">
    <property type="entry name" value="MEMBRANE PROTEIN-RELATED"/>
    <property type="match status" value="1"/>
</dbReference>
<protein>
    <submittedName>
        <fullName evidence="2">DUF975 family protein</fullName>
    </submittedName>
</protein>
<dbReference type="InterPro" id="IPR010380">
    <property type="entry name" value="DUF975"/>
</dbReference>
<organism evidence="2 3">
    <name type="scientific">Paenibacillus vulneris</name>
    <dbReference type="NCBI Taxonomy" id="1133364"/>
    <lineage>
        <taxon>Bacteria</taxon>
        <taxon>Bacillati</taxon>
        <taxon>Bacillota</taxon>
        <taxon>Bacilli</taxon>
        <taxon>Bacillales</taxon>
        <taxon>Paenibacillaceae</taxon>
        <taxon>Paenibacillus</taxon>
    </lineage>
</organism>
<dbReference type="PANTHER" id="PTHR40076:SF1">
    <property type="entry name" value="MEMBRANE PROTEIN"/>
    <property type="match status" value="1"/>
</dbReference>
<comment type="caution">
    <text evidence="2">The sequence shown here is derived from an EMBL/GenBank/DDBJ whole genome shotgun (WGS) entry which is preliminary data.</text>
</comment>